<keyword evidence="8" id="KW-1185">Reference proteome</keyword>
<comment type="subcellular location">
    <subcellularLocation>
        <location evidence="1">Membrane</location>
        <topology evidence="1">Multi-pass membrane protein</topology>
    </subcellularLocation>
</comment>
<name>A0A5S4F1P2_9ACTN</name>
<dbReference type="GO" id="GO:0016020">
    <property type="term" value="C:membrane"/>
    <property type="evidence" value="ECO:0007669"/>
    <property type="project" value="UniProtKB-SubCell"/>
</dbReference>
<evidence type="ECO:0000259" key="6">
    <source>
        <dbReference type="Pfam" id="PF07291"/>
    </source>
</evidence>
<dbReference type="Pfam" id="PF07291">
    <property type="entry name" value="MauE"/>
    <property type="match status" value="1"/>
</dbReference>
<evidence type="ECO:0000256" key="2">
    <source>
        <dbReference type="ARBA" id="ARBA00022692"/>
    </source>
</evidence>
<proteinExistence type="predicted"/>
<evidence type="ECO:0000256" key="5">
    <source>
        <dbReference type="SAM" id="Phobius"/>
    </source>
</evidence>
<gene>
    <name evidence="7" type="ORF">ETD86_41445</name>
</gene>
<evidence type="ECO:0000313" key="7">
    <source>
        <dbReference type="EMBL" id="TMR09985.1"/>
    </source>
</evidence>
<dbReference type="OrthoDB" id="3474716at2"/>
<dbReference type="GO" id="GO:0030416">
    <property type="term" value="P:methylamine metabolic process"/>
    <property type="evidence" value="ECO:0007669"/>
    <property type="project" value="InterPro"/>
</dbReference>
<evidence type="ECO:0000256" key="3">
    <source>
        <dbReference type="ARBA" id="ARBA00022989"/>
    </source>
</evidence>
<dbReference type="InterPro" id="IPR009908">
    <property type="entry name" value="Methylamine_util_MauE"/>
</dbReference>
<dbReference type="EMBL" id="VCKY01000208">
    <property type="protein sequence ID" value="TMR09985.1"/>
    <property type="molecule type" value="Genomic_DNA"/>
</dbReference>
<protein>
    <recommendedName>
        <fullName evidence="6">Methylamine utilisation protein MauE domain-containing protein</fullName>
    </recommendedName>
</protein>
<keyword evidence="2 5" id="KW-0812">Transmembrane</keyword>
<dbReference type="Proteomes" id="UP000309128">
    <property type="component" value="Unassembled WGS sequence"/>
</dbReference>
<evidence type="ECO:0000313" key="8">
    <source>
        <dbReference type="Proteomes" id="UP000309128"/>
    </source>
</evidence>
<organism evidence="7 8">
    <name type="scientific">Nonomuraea turkmeniaca</name>
    <dbReference type="NCBI Taxonomy" id="103838"/>
    <lineage>
        <taxon>Bacteria</taxon>
        <taxon>Bacillati</taxon>
        <taxon>Actinomycetota</taxon>
        <taxon>Actinomycetes</taxon>
        <taxon>Streptosporangiales</taxon>
        <taxon>Streptosporangiaceae</taxon>
        <taxon>Nonomuraea</taxon>
    </lineage>
</organism>
<accession>A0A5S4F1P2</accession>
<sequence length="268" mass="29175">MTRVLESQLPILVVLLVLGTVAKVSTVRSGGEPGALARLGPAVLVPGHMQGPALLFCAAGELVLAAGLLLSTHTIFRWGTLAFFTMSTYVLLELRRRRPDAGCGCFGEVSSAPVGLRSIGRTALLAGMAALSLWAPVTGWEAATRPSWLMAAGVIALLALSPEIEEMIDRVRYRAPCEQRRGPAESVTLARLRESGSWRAHRDELTSAEPYDSWRELCWRFFAFRNHEQDDVVFAVYLSGRRPAVRRAVVSVEDSGSLPEYTPVSASR</sequence>
<evidence type="ECO:0000256" key="4">
    <source>
        <dbReference type="ARBA" id="ARBA00023136"/>
    </source>
</evidence>
<feature type="transmembrane region" description="Helical" evidence="5">
    <location>
        <begin position="53"/>
        <end position="76"/>
    </location>
</feature>
<feature type="domain" description="Methylamine utilisation protein MauE" evidence="6">
    <location>
        <begin position="11"/>
        <end position="134"/>
    </location>
</feature>
<keyword evidence="4 5" id="KW-0472">Membrane</keyword>
<keyword evidence="3 5" id="KW-1133">Transmembrane helix</keyword>
<reference evidence="7 8" key="1">
    <citation type="submission" date="2019-05" db="EMBL/GenBank/DDBJ databases">
        <title>Draft genome sequence of Nonomuraea turkmeniaca DSM 43926.</title>
        <authorList>
            <person name="Saricaoglu S."/>
            <person name="Isik K."/>
        </authorList>
    </citation>
    <scope>NUCLEOTIDE SEQUENCE [LARGE SCALE GENOMIC DNA]</scope>
    <source>
        <strain evidence="7 8">DSM 43926</strain>
    </source>
</reference>
<evidence type="ECO:0000256" key="1">
    <source>
        <dbReference type="ARBA" id="ARBA00004141"/>
    </source>
</evidence>
<dbReference type="AlphaFoldDB" id="A0A5S4F1P2"/>
<comment type="caution">
    <text evidence="7">The sequence shown here is derived from an EMBL/GenBank/DDBJ whole genome shotgun (WGS) entry which is preliminary data.</text>
</comment>